<dbReference type="Proteomes" id="UP000830962">
    <property type="component" value="Segment"/>
</dbReference>
<feature type="transmembrane region" description="Helical" evidence="1">
    <location>
        <begin position="6"/>
        <end position="30"/>
    </location>
</feature>
<evidence type="ECO:0000313" key="3">
    <source>
        <dbReference type="Proteomes" id="UP000830962"/>
    </source>
</evidence>
<evidence type="ECO:0000313" key="2">
    <source>
        <dbReference type="EMBL" id="UBZ25677.1"/>
    </source>
</evidence>
<dbReference type="Gene3D" id="3.40.50.1820">
    <property type="entry name" value="alpha/beta hydrolase"/>
    <property type="match status" value="1"/>
</dbReference>
<sequence length="281" mass="31799">MEVNAYIVVTSVLAIILLILCIYIISIIVYPKKPIEYLKKTLDLNPNSEYIYDDCTSYETFESPNTHMKHKIFYLEKDNTTGIIIIDLPGGAFLSSSNTLVPYKYINQPHTVVSLEYPVLPQGRMTTALNYLYDAITYVLDKFSNPKIIMSAASAGVFYATKIINSEKFTDSIIKFISTSGYFGYKTLENIATIITDKIYLRKLSKSTLNDCVPILPHISTLFVIGELDAMKSSTIEFLKQSGAENEAIEYPNADHCFYLRYNNEITKGYYADVGNFIVMT</sequence>
<reference evidence="2" key="1">
    <citation type="journal article" date="2021" name="Viruses">
        <title>Identification and Full Characterisation of Two Novel Crustacean Infecting Members of the Family Nudiviridae Provides Support for Two Subfamilies.</title>
        <authorList>
            <person name="Bateman K.S."/>
            <person name="Kerr R."/>
            <person name="Stentiford G.D."/>
            <person name="Bean T.P."/>
            <person name="Hooper C."/>
            <person name="Van Eynde B."/>
            <person name="Delbare D."/>
            <person name="Bojko J."/>
            <person name="Christiaens O."/>
            <person name="Taning C.N.T."/>
            <person name="Smagghe G."/>
            <person name="van Oers M.M."/>
            <person name="van Aerle R."/>
        </authorList>
    </citation>
    <scope>NUCLEOTIDE SEQUENCE</scope>
    <source>
        <strain evidence="2">AN2</strain>
    </source>
</reference>
<proteinExistence type="predicted"/>
<keyword evidence="1" id="KW-0472">Membrane</keyword>
<gene>
    <name evidence="2" type="ORF">CmNV_086</name>
</gene>
<keyword evidence="3" id="KW-1185">Reference proteome</keyword>
<protein>
    <submittedName>
        <fullName evidence="2">GbNV_gp19-like protein</fullName>
    </submittedName>
</protein>
<organism evidence="2 3">
    <name type="scientific">Carcinus maenas nudivirus</name>
    <dbReference type="NCBI Taxonomy" id="2880837"/>
    <lineage>
        <taxon>Viruses</taxon>
        <taxon>Viruses incertae sedis</taxon>
        <taxon>Naldaviricetes</taxon>
        <taxon>Lefavirales</taxon>
        <taxon>Nudiviridae</taxon>
        <taxon>Gammanudivirus</taxon>
        <taxon>Gammanudivirus cameanadis</taxon>
    </lineage>
</organism>
<accession>A0AAE9BZ81</accession>
<name>A0AAE9BZ81_9VIRU</name>
<dbReference type="InterPro" id="IPR029058">
    <property type="entry name" value="AB_hydrolase_fold"/>
</dbReference>
<evidence type="ECO:0000256" key="1">
    <source>
        <dbReference type="SAM" id="Phobius"/>
    </source>
</evidence>
<keyword evidence="1" id="KW-0812">Transmembrane</keyword>
<dbReference type="EMBL" id="MZ311578">
    <property type="protein sequence ID" value="UBZ25677.1"/>
    <property type="molecule type" value="Genomic_DNA"/>
</dbReference>
<dbReference type="SUPFAM" id="SSF53474">
    <property type="entry name" value="alpha/beta-Hydrolases"/>
    <property type="match status" value="1"/>
</dbReference>
<keyword evidence="1" id="KW-1133">Transmembrane helix</keyword>